<accession>A0A1G7BET6</accession>
<dbReference type="Proteomes" id="UP000183685">
    <property type="component" value="Unassembled WGS sequence"/>
</dbReference>
<gene>
    <name evidence="1" type="ORF">SAMN04488071_2484</name>
</gene>
<keyword evidence="2" id="KW-1185">Reference proteome</keyword>
<dbReference type="STRING" id="637679.GCA_001550055_03649"/>
<dbReference type="AlphaFoldDB" id="A0A1G7BET6"/>
<name>A0A1G7BET6_9PROT</name>
<evidence type="ECO:0000313" key="1">
    <source>
        <dbReference type="EMBL" id="SDE25512.1"/>
    </source>
</evidence>
<reference evidence="1 2" key="1">
    <citation type="submission" date="2016-10" db="EMBL/GenBank/DDBJ databases">
        <authorList>
            <person name="de Groot N.N."/>
        </authorList>
    </citation>
    <scope>NUCLEOTIDE SEQUENCE [LARGE SCALE GENOMIC DNA]</scope>
    <source>
        <strain evidence="1 2">CGMCC 1.9109</strain>
    </source>
</reference>
<dbReference type="RefSeq" id="WP_139167622.1">
    <property type="nucleotide sequence ID" value="NZ_FNAK01000005.1"/>
</dbReference>
<evidence type="ECO:0000313" key="2">
    <source>
        <dbReference type="Proteomes" id="UP000183685"/>
    </source>
</evidence>
<organism evidence="1 2">
    <name type="scientific">Kordiimonas lacus</name>
    <dbReference type="NCBI Taxonomy" id="637679"/>
    <lineage>
        <taxon>Bacteria</taxon>
        <taxon>Pseudomonadati</taxon>
        <taxon>Pseudomonadota</taxon>
        <taxon>Alphaproteobacteria</taxon>
        <taxon>Kordiimonadales</taxon>
        <taxon>Kordiimonadaceae</taxon>
        <taxon>Kordiimonas</taxon>
    </lineage>
</organism>
<dbReference type="EMBL" id="FNAK01000005">
    <property type="protein sequence ID" value="SDE25512.1"/>
    <property type="molecule type" value="Genomic_DNA"/>
</dbReference>
<proteinExistence type="predicted"/>
<sequence length="239" mass="27094">MKSKLFSKKSWLEMDSFKDDIVKLLELSQDVLVQYPQVVVKIHLTRTSDEADVLYANASDLLKVEEAKLRSCFKVCGSFILVLAPDGDGASDNIDDVVDDISSALALSDDDRQKLSAFLAVVRKVSQEDFHEAQRRKEYEVTGLPTLRGVSGNVNLRAIFDTHYKSSISIDNYSPKCEGLTAVAVLKMRLDEESPLEHVFMQMTQKDIRFLIDHLEAMEKQMDALISYVDLEKRAERQK</sequence>
<protein>
    <submittedName>
        <fullName evidence="1">Uncharacterized protein</fullName>
    </submittedName>
</protein>